<dbReference type="RefSeq" id="WP_012056835.1">
    <property type="nucleotide sequence ID" value="NZ_CP007389.1"/>
</dbReference>
<accession>A0ABM6GGU7</accession>
<proteinExistence type="predicted"/>
<dbReference type="Proteomes" id="UP000185490">
    <property type="component" value="Chromosome"/>
</dbReference>
<organism evidence="2 3">
    <name type="scientific">Thermosipho melanesiensis</name>
    <dbReference type="NCBI Taxonomy" id="46541"/>
    <lineage>
        <taxon>Bacteria</taxon>
        <taxon>Thermotogati</taxon>
        <taxon>Thermotogota</taxon>
        <taxon>Thermotogae</taxon>
        <taxon>Thermotogales</taxon>
        <taxon>Fervidobacteriaceae</taxon>
        <taxon>Thermosipho</taxon>
    </lineage>
</organism>
<protein>
    <recommendedName>
        <fullName evidence="4">Nucleic acid binding, OB-fold, tRNA/helicase-type</fullName>
    </recommendedName>
</protein>
<name>A0ABM6GGU7_9BACT</name>
<evidence type="ECO:0008006" key="4">
    <source>
        <dbReference type="Google" id="ProtNLM"/>
    </source>
</evidence>
<feature type="compositionally biased region" description="Basic residues" evidence="1">
    <location>
        <begin position="145"/>
        <end position="157"/>
    </location>
</feature>
<gene>
    <name evidence="2" type="ORF">BW47_03285</name>
</gene>
<feature type="compositionally biased region" description="Low complexity" evidence="1">
    <location>
        <begin position="133"/>
        <end position="144"/>
    </location>
</feature>
<evidence type="ECO:0000313" key="3">
    <source>
        <dbReference type="Proteomes" id="UP000185490"/>
    </source>
</evidence>
<feature type="region of interest" description="Disordered" evidence="1">
    <location>
        <begin position="123"/>
        <end position="157"/>
    </location>
</feature>
<dbReference type="EMBL" id="CP007389">
    <property type="protein sequence ID" value="APT74834.1"/>
    <property type="molecule type" value="Genomic_DNA"/>
</dbReference>
<keyword evidence="3" id="KW-1185">Reference proteome</keyword>
<sequence length="157" mass="17916">MFKKLGIILLSVFVLSGLFAFGYRQINTTYPMYRNLPENSTISEISLSGIVKEIKAEIGEGVRLIIEVDGKEYTVHAGPIWLYKNLKTNDEIQLEGRLVSTENEEFIVATKIISNGTELVLRKDQKPVSSQTNKRNNNKGNNNRRNNKSMGRRNNRR</sequence>
<evidence type="ECO:0000313" key="2">
    <source>
        <dbReference type="EMBL" id="APT74834.1"/>
    </source>
</evidence>
<evidence type="ECO:0000256" key="1">
    <source>
        <dbReference type="SAM" id="MobiDB-lite"/>
    </source>
</evidence>
<reference evidence="2 3" key="1">
    <citation type="submission" date="2014-02" db="EMBL/GenBank/DDBJ databases">
        <title>Diversity of Thermotogales isolates from hydrothermal vents.</title>
        <authorList>
            <person name="Haverkamp T.H.A."/>
            <person name="Lossouarn J."/>
            <person name="Geslin C."/>
            <person name="Nesbo C.L."/>
        </authorList>
    </citation>
    <scope>NUCLEOTIDE SEQUENCE [LARGE SCALE GENOMIC DNA]</scope>
    <source>
        <strain evidence="2 3">431</strain>
    </source>
</reference>